<sequence length="236" mass="24336">MLGVGSRLTLLSQQFRVAAVSAGSVSGKSVTKHVIVKDLRKVAGAMKVDLPASGIFDHLAPIGLYALFDGQSCAGPPGPVAAEYCARNFHKKVLENVCSLPANCTSDTFVKAALVKSFEDLDKDLLEALPDTEEGCGAAVALLVGEYLFTASAPRHLQALAMGRSGKTLSAADAALAGTQFLRQEAFVPSPVRAPAAIVAAAVARLALAVALADPSGDAAKKLGDASDDFAKSENW</sequence>
<evidence type="ECO:0000313" key="2">
    <source>
        <dbReference type="Proteomes" id="UP001189429"/>
    </source>
</evidence>
<dbReference type="EMBL" id="CAUYUJ010017249">
    <property type="protein sequence ID" value="CAK0873174.1"/>
    <property type="molecule type" value="Genomic_DNA"/>
</dbReference>
<gene>
    <name evidence="1" type="ORF">PCOR1329_LOCUS58453</name>
</gene>
<dbReference type="Gene3D" id="3.60.40.10">
    <property type="entry name" value="PPM-type phosphatase domain"/>
    <property type="match status" value="1"/>
</dbReference>
<evidence type="ECO:0000313" key="1">
    <source>
        <dbReference type="EMBL" id="CAK0873174.1"/>
    </source>
</evidence>
<reference evidence="1" key="1">
    <citation type="submission" date="2023-10" db="EMBL/GenBank/DDBJ databases">
        <authorList>
            <person name="Chen Y."/>
            <person name="Shah S."/>
            <person name="Dougan E. K."/>
            <person name="Thang M."/>
            <person name="Chan C."/>
        </authorList>
    </citation>
    <scope>NUCLEOTIDE SEQUENCE [LARGE SCALE GENOMIC DNA]</scope>
</reference>
<accession>A0ABN9VJZ1</accession>
<dbReference type="Proteomes" id="UP001189429">
    <property type="component" value="Unassembled WGS sequence"/>
</dbReference>
<keyword evidence="2" id="KW-1185">Reference proteome</keyword>
<dbReference type="SUPFAM" id="SSF81606">
    <property type="entry name" value="PP2C-like"/>
    <property type="match status" value="1"/>
</dbReference>
<comment type="caution">
    <text evidence="1">The sequence shown here is derived from an EMBL/GenBank/DDBJ whole genome shotgun (WGS) entry which is preliminary data.</text>
</comment>
<dbReference type="InterPro" id="IPR036457">
    <property type="entry name" value="PPM-type-like_dom_sf"/>
</dbReference>
<organism evidence="1 2">
    <name type="scientific">Prorocentrum cordatum</name>
    <dbReference type="NCBI Taxonomy" id="2364126"/>
    <lineage>
        <taxon>Eukaryota</taxon>
        <taxon>Sar</taxon>
        <taxon>Alveolata</taxon>
        <taxon>Dinophyceae</taxon>
        <taxon>Prorocentrales</taxon>
        <taxon>Prorocentraceae</taxon>
        <taxon>Prorocentrum</taxon>
    </lineage>
</organism>
<proteinExistence type="predicted"/>
<name>A0ABN9VJZ1_9DINO</name>
<protein>
    <submittedName>
        <fullName evidence="1">Uncharacterized protein</fullName>
    </submittedName>
</protein>